<dbReference type="HOGENOM" id="CLU_012243_4_2_1"/>
<dbReference type="InterPro" id="IPR000070">
    <property type="entry name" value="Pectinesterase_cat"/>
</dbReference>
<dbReference type="Gene3D" id="2.160.20.10">
    <property type="entry name" value="Single-stranded right-handed beta-helix, Pectin lyase-like"/>
    <property type="match status" value="1"/>
</dbReference>
<sequence length="272" mass="30763">MVFLSSLTIALNGTGQYKIVYEGINSYPKNYQGRYIIYVKASIYQEYVVVDDSKNNIILHDDDPTTKIITGRKNQHEGTKIPQTTTFDTFSQNFIAKSITFENTDHSSFFNCEFRGYQDTLYVDQGYQFYRNCKTYGTIDFIYGHSTTLIQNSTILVRKPALGQSNVVVADVTNINTNLSTDIVLQNYSISPNVELTPFPPTVKTYLARPWQAFSTFGNIGPGANATTRVKWEKVIITRDETVKFTAEPWIGASTWLNSTGIAYDRGFMAET</sequence>
<dbReference type="EMBL" id="CM001221">
    <property type="protein sequence ID" value="AES99682.2"/>
    <property type="molecule type" value="Genomic_DNA"/>
</dbReference>
<comment type="pathway">
    <text evidence="2">Glycan metabolism; pectin degradation; 2-dehydro-3-deoxy-D-gluconate from pectin: step 1/5.</text>
</comment>
<evidence type="ECO:0000256" key="4">
    <source>
        <dbReference type="ARBA" id="ARBA00022801"/>
    </source>
</evidence>
<dbReference type="GO" id="GO:0030599">
    <property type="term" value="F:pectinesterase activity"/>
    <property type="evidence" value="ECO:0000318"/>
    <property type="project" value="GO_Central"/>
</dbReference>
<dbReference type="PaxDb" id="3880-AES99682"/>
<dbReference type="GO" id="GO:0046910">
    <property type="term" value="F:pectinesterase inhibitor activity"/>
    <property type="evidence" value="ECO:0000318"/>
    <property type="project" value="GO_Central"/>
</dbReference>
<accession>G7K7A2</accession>
<evidence type="ECO:0000256" key="3">
    <source>
        <dbReference type="ARBA" id="ARBA00022512"/>
    </source>
</evidence>
<evidence type="ECO:0000256" key="2">
    <source>
        <dbReference type="ARBA" id="ARBA00005184"/>
    </source>
</evidence>
<evidence type="ECO:0000313" key="9">
    <source>
        <dbReference type="Proteomes" id="UP000002051"/>
    </source>
</evidence>
<dbReference type="STRING" id="3880.G7K7A2"/>
<dbReference type="Pfam" id="PF01095">
    <property type="entry name" value="Pectinesterase"/>
    <property type="match status" value="1"/>
</dbReference>
<organism evidence="7 9">
    <name type="scientific">Medicago truncatula</name>
    <name type="common">Barrel medic</name>
    <name type="synonym">Medicago tribuloides</name>
    <dbReference type="NCBI Taxonomy" id="3880"/>
    <lineage>
        <taxon>Eukaryota</taxon>
        <taxon>Viridiplantae</taxon>
        <taxon>Streptophyta</taxon>
        <taxon>Embryophyta</taxon>
        <taxon>Tracheophyta</taxon>
        <taxon>Spermatophyta</taxon>
        <taxon>Magnoliopsida</taxon>
        <taxon>eudicotyledons</taxon>
        <taxon>Gunneridae</taxon>
        <taxon>Pentapetalae</taxon>
        <taxon>rosids</taxon>
        <taxon>fabids</taxon>
        <taxon>Fabales</taxon>
        <taxon>Fabaceae</taxon>
        <taxon>Papilionoideae</taxon>
        <taxon>50 kb inversion clade</taxon>
        <taxon>NPAAA clade</taxon>
        <taxon>Hologalegina</taxon>
        <taxon>IRL clade</taxon>
        <taxon>Trifolieae</taxon>
        <taxon>Medicago</taxon>
    </lineage>
</organism>
<evidence type="ECO:0000259" key="6">
    <source>
        <dbReference type="Pfam" id="PF01095"/>
    </source>
</evidence>
<dbReference type="InterPro" id="IPR011050">
    <property type="entry name" value="Pectin_lyase_fold/virulence"/>
</dbReference>
<dbReference type="UniPathway" id="UPA00545">
    <property type="reaction ID" value="UER00823"/>
</dbReference>
<dbReference type="InterPro" id="IPR012334">
    <property type="entry name" value="Pectin_lyas_fold"/>
</dbReference>
<reference evidence="8" key="3">
    <citation type="submission" date="2015-04" db="UniProtKB">
        <authorList>
            <consortium name="EnsemblPlants"/>
        </authorList>
    </citation>
    <scope>IDENTIFICATION</scope>
    <source>
        <strain evidence="8">cv. Jemalong A17</strain>
    </source>
</reference>
<dbReference type="GO" id="GO:0045490">
    <property type="term" value="P:pectin catabolic process"/>
    <property type="evidence" value="ECO:0007669"/>
    <property type="project" value="UniProtKB-UniPathway"/>
</dbReference>
<feature type="domain" description="Pectinesterase catalytic" evidence="6">
    <location>
        <begin position="7"/>
        <end position="216"/>
    </location>
</feature>
<keyword evidence="3" id="KW-0964">Secreted</keyword>
<comment type="subcellular location">
    <subcellularLocation>
        <location evidence="1">Secreted</location>
        <location evidence="1">Cell wall</location>
    </subcellularLocation>
</comment>
<dbReference type="EnsemblPlants" id="AES99682">
    <property type="protein sequence ID" value="AES99682"/>
    <property type="gene ID" value="MTR_5g083590"/>
</dbReference>
<dbReference type="Proteomes" id="UP000002051">
    <property type="component" value="Chromosome 5"/>
</dbReference>
<keyword evidence="4" id="KW-0378">Hydrolase</keyword>
<evidence type="ECO:0000313" key="8">
    <source>
        <dbReference type="EnsemblPlants" id="AES99682"/>
    </source>
</evidence>
<dbReference type="GO" id="GO:0042545">
    <property type="term" value="P:cell wall modification"/>
    <property type="evidence" value="ECO:0007669"/>
    <property type="project" value="InterPro"/>
</dbReference>
<proteinExistence type="predicted"/>
<evidence type="ECO:0000256" key="5">
    <source>
        <dbReference type="ARBA" id="ARBA00023085"/>
    </source>
</evidence>
<evidence type="ECO:0000313" key="7">
    <source>
        <dbReference type="EMBL" id="AES99682.2"/>
    </source>
</evidence>
<keyword evidence="9" id="KW-1185">Reference proteome</keyword>
<name>G7K7A2_MEDTR</name>
<keyword evidence="3" id="KW-0134">Cell wall</keyword>
<reference evidence="7 9" key="2">
    <citation type="journal article" date="2014" name="BMC Genomics">
        <title>An improved genome release (version Mt4.0) for the model legume Medicago truncatula.</title>
        <authorList>
            <person name="Tang H."/>
            <person name="Krishnakumar V."/>
            <person name="Bidwell S."/>
            <person name="Rosen B."/>
            <person name="Chan A."/>
            <person name="Zhou S."/>
            <person name="Gentzbittel L."/>
            <person name="Childs K.L."/>
            <person name="Yandell M."/>
            <person name="Gundlach H."/>
            <person name="Mayer K.F."/>
            <person name="Schwartz D.C."/>
            <person name="Town C.D."/>
        </authorList>
    </citation>
    <scope>GENOME REANNOTATION</scope>
    <source>
        <strain evidence="8 9">cv. Jemalong A17</strain>
    </source>
</reference>
<dbReference type="AlphaFoldDB" id="G7K7A2"/>
<evidence type="ECO:0000256" key="1">
    <source>
        <dbReference type="ARBA" id="ARBA00004191"/>
    </source>
</evidence>
<reference evidence="7 9" key="1">
    <citation type="journal article" date="2011" name="Nature">
        <title>The Medicago genome provides insight into the evolution of rhizobial symbioses.</title>
        <authorList>
            <person name="Young N.D."/>
            <person name="Debelle F."/>
            <person name="Oldroyd G.E."/>
            <person name="Geurts R."/>
            <person name="Cannon S.B."/>
            <person name="Udvardi M.K."/>
            <person name="Benedito V.A."/>
            <person name="Mayer K.F."/>
            <person name="Gouzy J."/>
            <person name="Schoof H."/>
            <person name="Van de Peer Y."/>
            <person name="Proost S."/>
            <person name="Cook D.R."/>
            <person name="Meyers B.C."/>
            <person name="Spannagl M."/>
            <person name="Cheung F."/>
            <person name="De Mita S."/>
            <person name="Krishnakumar V."/>
            <person name="Gundlach H."/>
            <person name="Zhou S."/>
            <person name="Mudge J."/>
            <person name="Bharti A.K."/>
            <person name="Murray J.D."/>
            <person name="Naoumkina M.A."/>
            <person name="Rosen B."/>
            <person name="Silverstein K.A."/>
            <person name="Tang H."/>
            <person name="Rombauts S."/>
            <person name="Zhao P.X."/>
            <person name="Zhou P."/>
            <person name="Barbe V."/>
            <person name="Bardou P."/>
            <person name="Bechner M."/>
            <person name="Bellec A."/>
            <person name="Berger A."/>
            <person name="Berges H."/>
            <person name="Bidwell S."/>
            <person name="Bisseling T."/>
            <person name="Choisne N."/>
            <person name="Couloux A."/>
            <person name="Denny R."/>
            <person name="Deshpande S."/>
            <person name="Dai X."/>
            <person name="Doyle J.J."/>
            <person name="Dudez A.M."/>
            <person name="Farmer A.D."/>
            <person name="Fouteau S."/>
            <person name="Franken C."/>
            <person name="Gibelin C."/>
            <person name="Gish J."/>
            <person name="Goldstein S."/>
            <person name="Gonzalez A.J."/>
            <person name="Green P.J."/>
            <person name="Hallab A."/>
            <person name="Hartog M."/>
            <person name="Hua A."/>
            <person name="Humphray S.J."/>
            <person name="Jeong D.H."/>
            <person name="Jing Y."/>
            <person name="Jocker A."/>
            <person name="Kenton S.M."/>
            <person name="Kim D.J."/>
            <person name="Klee K."/>
            <person name="Lai H."/>
            <person name="Lang C."/>
            <person name="Lin S."/>
            <person name="Macmil S.L."/>
            <person name="Magdelenat G."/>
            <person name="Matthews L."/>
            <person name="McCorrison J."/>
            <person name="Monaghan E.L."/>
            <person name="Mun J.H."/>
            <person name="Najar F.Z."/>
            <person name="Nicholson C."/>
            <person name="Noirot C."/>
            <person name="O'Bleness M."/>
            <person name="Paule C.R."/>
            <person name="Poulain J."/>
            <person name="Prion F."/>
            <person name="Qin B."/>
            <person name="Qu C."/>
            <person name="Retzel E.F."/>
            <person name="Riddle C."/>
            <person name="Sallet E."/>
            <person name="Samain S."/>
            <person name="Samson N."/>
            <person name="Sanders I."/>
            <person name="Saurat O."/>
            <person name="Scarpelli C."/>
            <person name="Schiex T."/>
            <person name="Segurens B."/>
            <person name="Severin A.J."/>
            <person name="Sherrier D.J."/>
            <person name="Shi R."/>
            <person name="Sims S."/>
            <person name="Singer S.R."/>
            <person name="Sinharoy S."/>
            <person name="Sterck L."/>
            <person name="Viollet A."/>
            <person name="Wang B.B."/>
            <person name="Wang K."/>
            <person name="Wang M."/>
            <person name="Wang X."/>
            <person name="Warfsmann J."/>
            <person name="Weissenbach J."/>
            <person name="White D.D."/>
            <person name="White J.D."/>
            <person name="Wiley G.B."/>
            <person name="Wincker P."/>
            <person name="Xing Y."/>
            <person name="Yang L."/>
            <person name="Yao Z."/>
            <person name="Ying F."/>
            <person name="Zhai J."/>
            <person name="Zhou L."/>
            <person name="Zuber A."/>
            <person name="Denarie J."/>
            <person name="Dixon R.A."/>
            <person name="May G.D."/>
            <person name="Schwartz D.C."/>
            <person name="Rogers J."/>
            <person name="Quetier F."/>
            <person name="Town C.D."/>
            <person name="Roe B.A."/>
        </authorList>
    </citation>
    <scope>NUCLEOTIDE SEQUENCE [LARGE SCALE GENOMIC DNA]</scope>
    <source>
        <strain evidence="7">A17</strain>
        <strain evidence="8 9">cv. Jemalong A17</strain>
    </source>
</reference>
<dbReference type="eggNOG" id="ENOG502QQVX">
    <property type="taxonomic scope" value="Eukaryota"/>
</dbReference>
<gene>
    <name evidence="7" type="ordered locus">MTR_5g083590</name>
</gene>
<dbReference type="SUPFAM" id="SSF51126">
    <property type="entry name" value="Pectin lyase-like"/>
    <property type="match status" value="1"/>
</dbReference>
<protein>
    <submittedName>
        <fullName evidence="7">Pectinesterase</fullName>
    </submittedName>
</protein>
<dbReference type="PANTHER" id="PTHR31707">
    <property type="entry name" value="PECTINESTERASE"/>
    <property type="match status" value="1"/>
</dbReference>
<accession>A0A0C3XRP4</accession>
<keyword evidence="5" id="KW-0063">Aspartyl esterase</keyword>